<evidence type="ECO:0000313" key="3">
    <source>
        <dbReference type="EMBL" id="MFC6377470.1"/>
    </source>
</evidence>
<dbReference type="Proteomes" id="UP001596230">
    <property type="component" value="Unassembled WGS sequence"/>
</dbReference>
<dbReference type="Pfam" id="PF13996">
    <property type="entry name" value="YobH"/>
    <property type="match status" value="1"/>
</dbReference>
<sequence>MLIRSLLILALLWLIMLFSGYGVLTGSHKIAFGLGLSCQYLTAKGMTVSRYLHSEGGFTGKAECPLFRKNEDAPLSGGGSLNIN</sequence>
<dbReference type="EMBL" id="JBHSUB010000006">
    <property type="protein sequence ID" value="MFC6377470.1"/>
    <property type="molecule type" value="Genomic_DNA"/>
</dbReference>
<evidence type="ECO:0000313" key="4">
    <source>
        <dbReference type="Proteomes" id="UP001596230"/>
    </source>
</evidence>
<proteinExistence type="predicted"/>
<organism evidence="3 4">
    <name type="scientific">Tatumella terrea</name>
    <dbReference type="NCBI Taxonomy" id="419007"/>
    <lineage>
        <taxon>Bacteria</taxon>
        <taxon>Pseudomonadati</taxon>
        <taxon>Pseudomonadota</taxon>
        <taxon>Gammaproteobacteria</taxon>
        <taxon>Enterobacterales</taxon>
        <taxon>Erwiniaceae</taxon>
        <taxon>Tatumella</taxon>
    </lineage>
</organism>
<protein>
    <recommendedName>
        <fullName evidence="1">Uncharacterized protein YobH</fullName>
    </recommendedName>
</protein>
<comment type="caution">
    <text evidence="3">The sequence shown here is derived from an EMBL/GenBank/DDBJ whole genome shotgun (WGS) entry which is preliminary data.</text>
</comment>
<dbReference type="RefSeq" id="WP_249213404.1">
    <property type="nucleotide sequence ID" value="NZ_JBHSUB010000006.1"/>
</dbReference>
<evidence type="ECO:0000256" key="1">
    <source>
        <dbReference type="ARBA" id="ARBA00019316"/>
    </source>
</evidence>
<accession>A0ABW1VWV4</accession>
<evidence type="ECO:0000256" key="2">
    <source>
        <dbReference type="ARBA" id="ARBA00022729"/>
    </source>
</evidence>
<reference evidence="4" key="1">
    <citation type="journal article" date="2019" name="Int. J. Syst. Evol. Microbiol.">
        <title>The Global Catalogue of Microorganisms (GCM) 10K type strain sequencing project: providing services to taxonomists for standard genome sequencing and annotation.</title>
        <authorList>
            <consortium name="The Broad Institute Genomics Platform"/>
            <consortium name="The Broad Institute Genome Sequencing Center for Infectious Disease"/>
            <person name="Wu L."/>
            <person name="Ma J."/>
        </authorList>
    </citation>
    <scope>NUCLEOTIDE SEQUENCE [LARGE SCALE GENOMIC DNA]</scope>
    <source>
        <strain evidence="4">CGMCC 1.18518</strain>
    </source>
</reference>
<gene>
    <name evidence="3" type="ORF">ACFP9W_05105</name>
</gene>
<name>A0ABW1VWV4_9GAMM</name>
<keyword evidence="4" id="KW-1185">Reference proteome</keyword>
<keyword evidence="2" id="KW-0732">Signal</keyword>
<dbReference type="InterPro" id="IPR025611">
    <property type="entry name" value="YobH"/>
</dbReference>